<keyword evidence="1" id="KW-0812">Transmembrane</keyword>
<evidence type="ECO:0000256" key="1">
    <source>
        <dbReference type="SAM" id="Phobius"/>
    </source>
</evidence>
<keyword evidence="1" id="KW-1133">Transmembrane helix</keyword>
<feature type="transmembrane region" description="Helical" evidence="1">
    <location>
        <begin position="58"/>
        <end position="79"/>
    </location>
</feature>
<accession>A0A9X0W9W0</accession>
<sequence length="92" mass="10129">MLLRITPGVPLFIKNYLLGFSGIPLKLHFWVSMLLTGAYGAGFVLLGESMLEHNLVEAIIGLLILVVISLAVLLLRRLLRAGETAAPRTREF</sequence>
<dbReference type="EMBL" id="NRRY01000022">
    <property type="protein sequence ID" value="MBK1619504.1"/>
    <property type="molecule type" value="Genomic_DNA"/>
</dbReference>
<keyword evidence="1" id="KW-0472">Membrane</keyword>
<gene>
    <name evidence="2" type="ORF">CKO42_13870</name>
</gene>
<evidence type="ECO:0000313" key="2">
    <source>
        <dbReference type="EMBL" id="MBK1619504.1"/>
    </source>
</evidence>
<protein>
    <submittedName>
        <fullName evidence="2">Uncharacterized protein</fullName>
    </submittedName>
</protein>
<name>A0A9X0W9W0_9GAMM</name>
<organism evidence="2 3">
    <name type="scientific">Lamprobacter modestohalophilus</name>
    <dbReference type="NCBI Taxonomy" id="1064514"/>
    <lineage>
        <taxon>Bacteria</taxon>
        <taxon>Pseudomonadati</taxon>
        <taxon>Pseudomonadota</taxon>
        <taxon>Gammaproteobacteria</taxon>
        <taxon>Chromatiales</taxon>
        <taxon>Chromatiaceae</taxon>
        <taxon>Lamprobacter</taxon>
    </lineage>
</organism>
<evidence type="ECO:0000313" key="3">
    <source>
        <dbReference type="Proteomes" id="UP001138768"/>
    </source>
</evidence>
<reference evidence="2 3" key="1">
    <citation type="journal article" date="2020" name="Microorganisms">
        <title>Osmotic Adaptation and Compatible Solute Biosynthesis of Phototrophic Bacteria as Revealed from Genome Analyses.</title>
        <authorList>
            <person name="Imhoff J.F."/>
            <person name="Rahn T."/>
            <person name="Kunzel S."/>
            <person name="Keller A."/>
            <person name="Neulinger S.C."/>
        </authorList>
    </citation>
    <scope>NUCLEOTIDE SEQUENCE [LARGE SCALE GENOMIC DNA]</scope>
    <source>
        <strain evidence="2 3">DSM 25653</strain>
    </source>
</reference>
<dbReference type="AlphaFoldDB" id="A0A9X0W9W0"/>
<feature type="transmembrane region" description="Helical" evidence="1">
    <location>
        <begin position="27"/>
        <end position="46"/>
    </location>
</feature>
<dbReference type="RefSeq" id="WP_200244959.1">
    <property type="nucleotide sequence ID" value="NZ_NRRY01000022.1"/>
</dbReference>
<comment type="caution">
    <text evidence="2">The sequence shown here is derived from an EMBL/GenBank/DDBJ whole genome shotgun (WGS) entry which is preliminary data.</text>
</comment>
<proteinExistence type="predicted"/>
<keyword evidence="3" id="KW-1185">Reference proteome</keyword>
<dbReference type="Proteomes" id="UP001138768">
    <property type="component" value="Unassembled WGS sequence"/>
</dbReference>